<name>A0A1J7J6E4_9PEZI</name>
<reference evidence="2 3" key="1">
    <citation type="submission" date="2016-10" db="EMBL/GenBank/DDBJ databases">
        <title>Draft genome sequence of Coniochaeta ligniaria NRRL30616, a lignocellulolytic fungus for bioabatement of inhibitors in plant biomass hydrolysates.</title>
        <authorList>
            <consortium name="DOE Joint Genome Institute"/>
            <person name="Jimenez D.J."/>
            <person name="Hector R.E."/>
            <person name="Riley R."/>
            <person name="Sun H."/>
            <person name="Grigoriev I.V."/>
            <person name="Van Elsas J.D."/>
            <person name="Nichols N.N."/>
        </authorList>
    </citation>
    <scope>NUCLEOTIDE SEQUENCE [LARGE SCALE GENOMIC DNA]</scope>
    <source>
        <strain evidence="2 3">NRRL 30616</strain>
    </source>
</reference>
<evidence type="ECO:0000313" key="3">
    <source>
        <dbReference type="Proteomes" id="UP000182658"/>
    </source>
</evidence>
<accession>A0A1J7J6E4</accession>
<evidence type="ECO:0000256" key="1">
    <source>
        <dbReference type="SAM" id="MobiDB-lite"/>
    </source>
</evidence>
<keyword evidence="3" id="KW-1185">Reference proteome</keyword>
<evidence type="ECO:0000313" key="2">
    <source>
        <dbReference type="EMBL" id="OIW35045.1"/>
    </source>
</evidence>
<feature type="compositionally biased region" description="Polar residues" evidence="1">
    <location>
        <begin position="118"/>
        <end position="127"/>
    </location>
</feature>
<dbReference type="OrthoDB" id="5242039at2759"/>
<dbReference type="AlphaFoldDB" id="A0A1J7J6E4"/>
<feature type="region of interest" description="Disordered" evidence="1">
    <location>
        <begin position="178"/>
        <end position="231"/>
    </location>
</feature>
<sequence>MYKDMALLGGGASSYSAGPPVALYDLILQKESPMSYAYSCDMSIVGEEEREDDTVPSYHSAASPPPPIGAPDSDEEDNAHGPGTQDETPDRSAGYTYEAEGDCQPGQLSRPQTPGRPQITQRETYPQTAKRPNWQTIRYQTMPGRAHRVQLEAWVSGWSAAVGELGDETYCACADSTAAAAPDDCSPPPPGGGRRRNSDRGAGADAETGRGRRREEDATTTTPTSSRPDLVASVVCHNCSRQPSPSVAPDQDFVFPPSTGAGKMALKCRLVWQKIVGRTVGRQGSDKQGRTTGRDNFGAANAYTSQTVGHGGYDKEDYYEDDDEDDEVDVDKLSRSSKEGHVRRVRDDIAERQARLRRAQRLLRKESSRNMRQAG</sequence>
<dbReference type="EMBL" id="KV875093">
    <property type="protein sequence ID" value="OIW35045.1"/>
    <property type="molecule type" value="Genomic_DNA"/>
</dbReference>
<feature type="region of interest" description="Disordered" evidence="1">
    <location>
        <begin position="278"/>
        <end position="346"/>
    </location>
</feature>
<feature type="compositionally biased region" description="Basic and acidic residues" evidence="1">
    <location>
        <begin position="284"/>
        <end position="293"/>
    </location>
</feature>
<feature type="compositionally biased region" description="Acidic residues" evidence="1">
    <location>
        <begin position="317"/>
        <end position="329"/>
    </location>
</feature>
<protein>
    <submittedName>
        <fullName evidence="2">Uncharacterized protein</fullName>
    </submittedName>
</protein>
<feature type="compositionally biased region" description="Basic and acidic residues" evidence="1">
    <location>
        <begin position="330"/>
        <end position="346"/>
    </location>
</feature>
<organism evidence="2 3">
    <name type="scientific">Coniochaeta ligniaria NRRL 30616</name>
    <dbReference type="NCBI Taxonomy" id="1408157"/>
    <lineage>
        <taxon>Eukaryota</taxon>
        <taxon>Fungi</taxon>
        <taxon>Dikarya</taxon>
        <taxon>Ascomycota</taxon>
        <taxon>Pezizomycotina</taxon>
        <taxon>Sordariomycetes</taxon>
        <taxon>Sordariomycetidae</taxon>
        <taxon>Coniochaetales</taxon>
        <taxon>Coniochaetaceae</taxon>
        <taxon>Coniochaeta</taxon>
    </lineage>
</organism>
<feature type="compositionally biased region" description="Basic and acidic residues" evidence="1">
    <location>
        <begin position="207"/>
        <end position="217"/>
    </location>
</feature>
<gene>
    <name evidence="2" type="ORF">CONLIGDRAFT_39764</name>
</gene>
<dbReference type="Proteomes" id="UP000182658">
    <property type="component" value="Unassembled WGS sequence"/>
</dbReference>
<feature type="region of interest" description="Disordered" evidence="1">
    <location>
        <begin position="45"/>
        <end position="136"/>
    </location>
</feature>
<dbReference type="InParanoid" id="A0A1J7J6E4"/>
<proteinExistence type="predicted"/>